<dbReference type="PROSITE" id="PS00107">
    <property type="entry name" value="PROTEIN_KINASE_ATP"/>
    <property type="match status" value="1"/>
</dbReference>
<comment type="caution">
    <text evidence="5">The sequence shown here is derived from an EMBL/GenBank/DDBJ whole genome shotgun (WGS) entry which is preliminary data.</text>
</comment>
<dbReference type="SMART" id="SM00220">
    <property type="entry name" value="S_TKc"/>
    <property type="match status" value="1"/>
</dbReference>
<dbReference type="InterPro" id="IPR017441">
    <property type="entry name" value="Protein_kinase_ATP_BS"/>
</dbReference>
<dbReference type="EMBL" id="JBGJLR010000011">
    <property type="protein sequence ID" value="MEZ2739930.1"/>
    <property type="molecule type" value="Genomic_DNA"/>
</dbReference>
<evidence type="ECO:0000256" key="2">
    <source>
        <dbReference type="ARBA" id="ARBA00022737"/>
    </source>
</evidence>
<feature type="binding site" evidence="3">
    <location>
        <position position="236"/>
    </location>
    <ligand>
        <name>ATP</name>
        <dbReference type="ChEBI" id="CHEBI:30616"/>
    </ligand>
</feature>
<dbReference type="Proteomes" id="UP001567350">
    <property type="component" value="Unassembled WGS sequence"/>
</dbReference>
<feature type="domain" description="Protein kinase" evidence="4">
    <location>
        <begin position="207"/>
        <end position="407"/>
    </location>
</feature>
<keyword evidence="1" id="KW-0433">Leucine-rich repeat</keyword>
<evidence type="ECO:0000256" key="1">
    <source>
        <dbReference type="ARBA" id="ARBA00022614"/>
    </source>
</evidence>
<dbReference type="RefSeq" id="WP_370892508.1">
    <property type="nucleotide sequence ID" value="NZ_JBGJLR010000011.1"/>
</dbReference>
<dbReference type="SMART" id="SM00369">
    <property type="entry name" value="LRR_TYP"/>
    <property type="match status" value="5"/>
</dbReference>
<protein>
    <submittedName>
        <fullName evidence="5">Leucine-rich repeat-containing protein kinase family protein</fullName>
        <ecNumber evidence="5">2.7.-.-</ecNumber>
    </submittedName>
</protein>
<dbReference type="Gene3D" id="3.80.10.10">
    <property type="entry name" value="Ribonuclease Inhibitor"/>
    <property type="match status" value="2"/>
</dbReference>
<gene>
    <name evidence="5" type="ORF">ACBP88_10810</name>
</gene>
<keyword evidence="2" id="KW-0677">Repeat</keyword>
<evidence type="ECO:0000313" key="5">
    <source>
        <dbReference type="EMBL" id="MEZ2739930.1"/>
    </source>
</evidence>
<dbReference type="InterPro" id="IPR003591">
    <property type="entry name" value="Leu-rich_rpt_typical-subtyp"/>
</dbReference>
<evidence type="ECO:0000259" key="4">
    <source>
        <dbReference type="PROSITE" id="PS50011"/>
    </source>
</evidence>
<keyword evidence="5" id="KW-0808">Transferase</keyword>
<dbReference type="SUPFAM" id="SSF56112">
    <property type="entry name" value="Protein kinase-like (PK-like)"/>
    <property type="match status" value="1"/>
</dbReference>
<organism evidence="5 6">
    <name type="scientific">Comamonas jiangduensis</name>
    <dbReference type="NCBI Taxonomy" id="1194168"/>
    <lineage>
        <taxon>Bacteria</taxon>
        <taxon>Pseudomonadati</taxon>
        <taxon>Pseudomonadota</taxon>
        <taxon>Betaproteobacteria</taxon>
        <taxon>Burkholderiales</taxon>
        <taxon>Comamonadaceae</taxon>
        <taxon>Comamonas</taxon>
    </lineage>
</organism>
<evidence type="ECO:0000313" key="6">
    <source>
        <dbReference type="Proteomes" id="UP001567350"/>
    </source>
</evidence>
<proteinExistence type="predicted"/>
<dbReference type="SMART" id="SM00364">
    <property type="entry name" value="LRR_BAC"/>
    <property type="match status" value="4"/>
</dbReference>
<reference evidence="5 6" key="1">
    <citation type="submission" date="2024-08" db="EMBL/GenBank/DDBJ databases">
        <authorList>
            <person name="Feng Z."/>
            <person name="Ronholm J."/>
        </authorList>
    </citation>
    <scope>NUCLEOTIDE SEQUENCE [LARGE SCALE GENOMIC DNA]</scope>
    <source>
        <strain evidence="5 6">4-AB0-8</strain>
    </source>
</reference>
<dbReference type="PANTHER" id="PTHR48051:SF1">
    <property type="entry name" value="RAS SUPPRESSOR PROTEIN 1"/>
    <property type="match status" value="1"/>
</dbReference>
<dbReference type="PROSITE" id="PS50011">
    <property type="entry name" value="PROTEIN_KINASE_DOM"/>
    <property type="match status" value="1"/>
</dbReference>
<dbReference type="Gene3D" id="3.30.200.20">
    <property type="entry name" value="Phosphorylase Kinase, domain 1"/>
    <property type="match status" value="1"/>
</dbReference>
<dbReference type="Pfam" id="PF00069">
    <property type="entry name" value="Pkinase"/>
    <property type="match status" value="1"/>
</dbReference>
<sequence length="407" mass="44176">MHTLDDLHSGALAGARHVRLTHLGLTEFPRQLFHLADTLELLDLSGNQLTSLPNDFSRFTQLRVLFASNNPFTTLPAVLGQCPQLEMVGFKACQLAHIPESSLPARLRWLILTDNQLTALPASLGQRPRLQKLMLSCNQLTALPDLRDCTQLELLRLASNQFTCIPSQLLQLPALAWPAVAGNPATQKSELQALFASAQKTISYQNLQVHELLGEGASGHIYRATRRDTGEAIALKVFKAAFTSDGTPQSELAAGMAAGQHPHLLTPLAQVHGHPHGQLAMALPLLAAGWQNLAGPPSLSSCTRDVYAPGTRFTPANAQRLLACVRSAVEHLHARGVLHGDLYAHNILWQPATGEAILSDLGAAALTHALPAQQVAQLQAIEWRAFAHLHAEVMARCNAERPQFSRF</sequence>
<dbReference type="PANTHER" id="PTHR48051">
    <property type="match status" value="1"/>
</dbReference>
<keyword evidence="5" id="KW-0418">Kinase</keyword>
<dbReference type="InterPro" id="IPR001611">
    <property type="entry name" value="Leu-rich_rpt"/>
</dbReference>
<name>A0ABV4IGL7_9BURK</name>
<dbReference type="PROSITE" id="PS51450">
    <property type="entry name" value="LRR"/>
    <property type="match status" value="2"/>
</dbReference>
<keyword evidence="6" id="KW-1185">Reference proteome</keyword>
<evidence type="ECO:0000256" key="3">
    <source>
        <dbReference type="PROSITE-ProRule" id="PRU10141"/>
    </source>
</evidence>
<dbReference type="InterPro" id="IPR011009">
    <property type="entry name" value="Kinase-like_dom_sf"/>
</dbReference>
<dbReference type="InterPro" id="IPR000719">
    <property type="entry name" value="Prot_kinase_dom"/>
</dbReference>
<keyword evidence="3" id="KW-0547">Nucleotide-binding</keyword>
<dbReference type="Gene3D" id="1.10.510.10">
    <property type="entry name" value="Transferase(Phosphotransferase) domain 1"/>
    <property type="match status" value="1"/>
</dbReference>
<keyword evidence="3" id="KW-0067">ATP-binding</keyword>
<dbReference type="Pfam" id="PF13855">
    <property type="entry name" value="LRR_8"/>
    <property type="match status" value="2"/>
</dbReference>
<dbReference type="InterPro" id="IPR032675">
    <property type="entry name" value="LRR_dom_sf"/>
</dbReference>
<dbReference type="InterPro" id="IPR050216">
    <property type="entry name" value="LRR_domain-containing"/>
</dbReference>
<dbReference type="GO" id="GO:0016301">
    <property type="term" value="F:kinase activity"/>
    <property type="evidence" value="ECO:0007669"/>
    <property type="project" value="UniProtKB-KW"/>
</dbReference>
<dbReference type="EC" id="2.7.-.-" evidence="5"/>
<accession>A0ABV4IGL7</accession>
<dbReference type="SUPFAM" id="SSF52058">
    <property type="entry name" value="L domain-like"/>
    <property type="match status" value="1"/>
</dbReference>